<gene>
    <name evidence="1" type="ORF">WICPIJ_008596</name>
</gene>
<dbReference type="Proteomes" id="UP000774326">
    <property type="component" value="Unassembled WGS sequence"/>
</dbReference>
<evidence type="ECO:0000313" key="1">
    <source>
        <dbReference type="EMBL" id="KAH3679521.1"/>
    </source>
</evidence>
<name>A0A9P8TIE3_WICPI</name>
<dbReference type="AlphaFoldDB" id="A0A9P8TIE3"/>
<evidence type="ECO:0000313" key="2">
    <source>
        <dbReference type="Proteomes" id="UP000774326"/>
    </source>
</evidence>
<organism evidence="1 2">
    <name type="scientific">Wickerhamomyces pijperi</name>
    <name type="common">Yeast</name>
    <name type="synonym">Pichia pijperi</name>
    <dbReference type="NCBI Taxonomy" id="599730"/>
    <lineage>
        <taxon>Eukaryota</taxon>
        <taxon>Fungi</taxon>
        <taxon>Dikarya</taxon>
        <taxon>Ascomycota</taxon>
        <taxon>Saccharomycotina</taxon>
        <taxon>Saccharomycetes</taxon>
        <taxon>Phaffomycetales</taxon>
        <taxon>Wickerhamomycetaceae</taxon>
        <taxon>Wickerhamomyces</taxon>
    </lineage>
</organism>
<protein>
    <submittedName>
        <fullName evidence="1">Uncharacterized protein</fullName>
    </submittedName>
</protein>
<keyword evidence="2" id="KW-1185">Reference proteome</keyword>
<comment type="caution">
    <text evidence="1">The sequence shown here is derived from an EMBL/GenBank/DDBJ whole genome shotgun (WGS) entry which is preliminary data.</text>
</comment>
<dbReference type="EMBL" id="JAEUBG010004903">
    <property type="protein sequence ID" value="KAH3679521.1"/>
    <property type="molecule type" value="Genomic_DNA"/>
</dbReference>
<sequence>MLLLSLPPQPLMILESFLICANCSGGIDVDVVELASSNASEDNLPNNFWNSVSGSNSRGFRRSREAFSIGFETCSSSESSSGASSSSLSTIKANKFLALLVEVGGAWYDSSSDSKAAGELPLDSRAFSLSLSSLLNARELIIWEIQSVNDTVLNSVGQLYYKDH</sequence>
<proteinExistence type="predicted"/>
<accession>A0A9P8TIE3</accession>
<reference evidence="1" key="2">
    <citation type="submission" date="2021-01" db="EMBL/GenBank/DDBJ databases">
        <authorList>
            <person name="Schikora-Tamarit M.A."/>
        </authorList>
    </citation>
    <scope>NUCLEOTIDE SEQUENCE</scope>
    <source>
        <strain evidence="1">CBS2887</strain>
    </source>
</reference>
<reference evidence="1" key="1">
    <citation type="journal article" date="2021" name="Open Biol.">
        <title>Shared evolutionary footprints suggest mitochondrial oxidative damage underlies multiple complex I losses in fungi.</title>
        <authorList>
            <person name="Schikora-Tamarit M.A."/>
            <person name="Marcet-Houben M."/>
            <person name="Nosek J."/>
            <person name="Gabaldon T."/>
        </authorList>
    </citation>
    <scope>NUCLEOTIDE SEQUENCE</scope>
    <source>
        <strain evidence="1">CBS2887</strain>
    </source>
</reference>